<organism evidence="2">
    <name type="scientific">marine metagenome</name>
    <dbReference type="NCBI Taxonomy" id="408172"/>
    <lineage>
        <taxon>unclassified sequences</taxon>
        <taxon>metagenomes</taxon>
        <taxon>ecological metagenomes</taxon>
    </lineage>
</organism>
<feature type="non-terminal residue" evidence="2">
    <location>
        <position position="249"/>
    </location>
</feature>
<feature type="non-terminal residue" evidence="2">
    <location>
        <position position="1"/>
    </location>
</feature>
<reference evidence="2" key="1">
    <citation type="submission" date="2018-05" db="EMBL/GenBank/DDBJ databases">
        <authorList>
            <person name="Lanie J.A."/>
            <person name="Ng W.-L."/>
            <person name="Kazmierczak K.M."/>
            <person name="Andrzejewski T.M."/>
            <person name="Davidsen T.M."/>
            <person name="Wayne K.J."/>
            <person name="Tettelin H."/>
            <person name="Glass J.I."/>
            <person name="Rusch D."/>
            <person name="Podicherti R."/>
            <person name="Tsui H.-C.T."/>
            <person name="Winkler M.E."/>
        </authorList>
    </citation>
    <scope>NUCLEOTIDE SEQUENCE</scope>
</reference>
<feature type="region of interest" description="Disordered" evidence="1">
    <location>
        <begin position="1"/>
        <end position="36"/>
    </location>
</feature>
<feature type="compositionally biased region" description="Basic and acidic residues" evidence="1">
    <location>
        <begin position="1"/>
        <end position="11"/>
    </location>
</feature>
<name>A0A382J8S2_9ZZZZ</name>
<dbReference type="EMBL" id="UINC01072235">
    <property type="protein sequence ID" value="SVC07717.1"/>
    <property type="molecule type" value="Genomic_DNA"/>
</dbReference>
<protein>
    <submittedName>
        <fullName evidence="2">Uncharacterized protein</fullName>
    </submittedName>
</protein>
<sequence length="249" mass="29010">MQKKNNNKENIKPMMTSFAASPYTTTDQSTRTRRNVGGQVERTNRFENIENGLIPYKYSKGANNKSSLDVRDAVVLCQKAYYNFSVFRNVIDLMTEFSATRLYFTGGSKKSRNFLEALFKKIDMQSFLDRFFREYYRSGNVFIHRFDTKIQPEDFKKITQTYGISSSLGQIDNETLPSRYIVLNPADIQMGGNISFFSGMYYKVLSDYELERLKNPKTEEDREVYDSLDDETKKALQQRNIGMLSIRLD</sequence>
<feature type="compositionally biased region" description="Polar residues" evidence="1">
    <location>
        <begin position="18"/>
        <end position="29"/>
    </location>
</feature>
<gene>
    <name evidence="2" type="ORF">METZ01_LOCUS260571</name>
</gene>
<accession>A0A382J8S2</accession>
<dbReference type="AlphaFoldDB" id="A0A382J8S2"/>
<evidence type="ECO:0000256" key="1">
    <source>
        <dbReference type="SAM" id="MobiDB-lite"/>
    </source>
</evidence>
<proteinExistence type="predicted"/>
<evidence type="ECO:0000313" key="2">
    <source>
        <dbReference type="EMBL" id="SVC07717.1"/>
    </source>
</evidence>